<sequence length="54" mass="6039">MIRAVHHFLCILIPSIGPEFAKDLIALGYYSVEQLKGKNGADLVIDLEKNRVTK</sequence>
<evidence type="ECO:0000313" key="1">
    <source>
        <dbReference type="EMBL" id="MDT2253603.1"/>
    </source>
</evidence>
<proteinExistence type="predicted"/>
<gene>
    <name evidence="1" type="ORF">P7H09_20780</name>
</gene>
<evidence type="ECO:0000313" key="2">
    <source>
        <dbReference type="Proteomes" id="UP001259239"/>
    </source>
</evidence>
<dbReference type="AlphaFoldDB" id="A0AAP5N3W2"/>
<dbReference type="InterPro" id="IPR021725">
    <property type="entry name" value="Cdd1"/>
</dbReference>
<accession>A0AAP5N3W2</accession>
<comment type="caution">
    <text evidence="1">The sequence shown here is derived from an EMBL/GenBank/DDBJ whole genome shotgun (WGS) entry which is preliminary data.</text>
</comment>
<dbReference type="EMBL" id="JARQGV010000004">
    <property type="protein sequence ID" value="MDT2253603.1"/>
    <property type="molecule type" value="Genomic_DNA"/>
</dbReference>
<dbReference type="Proteomes" id="UP001259239">
    <property type="component" value="Unassembled WGS sequence"/>
</dbReference>
<protein>
    <submittedName>
        <fullName evidence="1">Helix-hairpin-helix domain-containing protein</fullName>
    </submittedName>
</protein>
<organism evidence="1 2">
    <name type="scientific">Paenibacillus larvae</name>
    <dbReference type="NCBI Taxonomy" id="1464"/>
    <lineage>
        <taxon>Bacteria</taxon>
        <taxon>Bacillati</taxon>
        <taxon>Bacillota</taxon>
        <taxon>Bacilli</taxon>
        <taxon>Bacillales</taxon>
        <taxon>Paenibacillaceae</taxon>
        <taxon>Paenibacillus</taxon>
    </lineage>
</organism>
<dbReference type="Pfam" id="PF11731">
    <property type="entry name" value="Cdd1"/>
    <property type="match status" value="1"/>
</dbReference>
<reference evidence="1" key="1">
    <citation type="journal article" date="2023" name="J. Vet. Diagn. Invest.">
        <title>Oxytetracycline-resistant Paenibacillus larvae identified in commercial beekeeping operations in Saskatchewan using pooled honey sampling.</title>
        <authorList>
            <person name="Obshta O."/>
            <person name="Zabrodski M.W."/>
            <person name="Soomro T."/>
            <person name="Wilson G."/>
            <person name="Masood F."/>
            <person name="Thebeau J."/>
            <person name="Silva M.C.B."/>
            <person name="Biganski S."/>
            <person name="Kozii I.V."/>
            <person name="Koziy R.V."/>
            <person name="Raza M.F."/>
            <person name="Jose M.S."/>
            <person name="Simko E."/>
            <person name="Wood S.C."/>
        </authorList>
    </citation>
    <scope>NUCLEOTIDE SEQUENCE</scope>
    <source>
        <strain evidence="1">PL001</strain>
    </source>
</reference>
<name>A0AAP5N3W2_9BACL</name>
<reference evidence="1" key="2">
    <citation type="submission" date="2023-03" db="EMBL/GenBank/DDBJ databases">
        <authorList>
            <person name="Obshta O."/>
            <person name="Zabrodski M.W."/>
            <person name="Soomro T."/>
            <person name="Wilson G."/>
            <person name="Masood F."/>
            <person name="Thebeau J."/>
            <person name="Bezerra Da Silva M.C."/>
            <person name="Raza F."/>
            <person name="Biganski S."/>
            <person name="Jose M."/>
            <person name="Camilli M."/>
            <person name="Kozii I.V."/>
            <person name="Kozii R.V."/>
            <person name="Simko E."/>
            <person name="Wood S.C."/>
        </authorList>
    </citation>
    <scope>NUCLEOTIDE SEQUENCE</scope>
    <source>
        <strain evidence="1">PL001</strain>
    </source>
</reference>